<dbReference type="InterPro" id="IPR003675">
    <property type="entry name" value="Rce1/LyrA-like_dom"/>
</dbReference>
<dbReference type="PANTHER" id="PTHR36435:SF1">
    <property type="entry name" value="CAAX AMINO TERMINAL PROTEASE FAMILY PROTEIN"/>
    <property type="match status" value="1"/>
</dbReference>
<gene>
    <name evidence="3" type="ORF">C5Q96_02220</name>
</gene>
<dbReference type="OrthoDB" id="9782250at2"/>
<evidence type="ECO:0000256" key="1">
    <source>
        <dbReference type="SAM" id="Phobius"/>
    </source>
</evidence>
<feature type="transmembrane region" description="Helical" evidence="1">
    <location>
        <begin position="176"/>
        <end position="209"/>
    </location>
</feature>
<feature type="transmembrane region" description="Helical" evidence="1">
    <location>
        <begin position="12"/>
        <end position="35"/>
    </location>
</feature>
<dbReference type="Proteomes" id="UP000237883">
    <property type="component" value="Chromosome"/>
</dbReference>
<evidence type="ECO:0000313" key="3">
    <source>
        <dbReference type="EMBL" id="AVM47732.1"/>
    </source>
</evidence>
<organism evidence="3 4">
    <name type="scientific">Mogibacterium diversum</name>
    <dbReference type="NCBI Taxonomy" id="114527"/>
    <lineage>
        <taxon>Bacteria</taxon>
        <taxon>Bacillati</taxon>
        <taxon>Bacillota</taxon>
        <taxon>Clostridia</taxon>
        <taxon>Peptostreptococcales</taxon>
        <taxon>Anaerovoracaceae</taxon>
        <taxon>Mogibacterium</taxon>
    </lineage>
</organism>
<sequence>MDTKKSPLKRLLFLFLPFIFLFVYDILASLVSVVIERGLTLFSVSDKFLSSSASFMDASIAFVLSIICYIFYRTVFTKREPEVRISKPTGVIYAIILGFGTGGISSLWLNGVYIIADYSPFLAKQVKGFDSLYSDMEKGPYIWLFLAIVVVGPIIEEILFRGIIFSSFENATRSSWFPVIITGVMFGIWHGSFIQGVYTAIFGMILAYFMKKCRSLVFVAFAHGINNLSGTLPPSLDTDFTNTLLNVTSYVCILPTLAILYHLHRKSKKITN</sequence>
<feature type="transmembrane region" description="Helical" evidence="1">
    <location>
        <begin position="141"/>
        <end position="164"/>
    </location>
</feature>
<feature type="transmembrane region" description="Helical" evidence="1">
    <location>
        <begin position="92"/>
        <end position="116"/>
    </location>
</feature>
<dbReference type="Pfam" id="PF02517">
    <property type="entry name" value="Rce1-like"/>
    <property type="match status" value="1"/>
</dbReference>
<proteinExistence type="predicted"/>
<feature type="domain" description="CAAX prenyl protease 2/Lysostaphin resistance protein A-like" evidence="2">
    <location>
        <begin position="141"/>
        <end position="228"/>
    </location>
</feature>
<keyword evidence="3" id="KW-0378">Hydrolase</keyword>
<dbReference type="GeneID" id="78391069"/>
<dbReference type="EMBL" id="CP027228">
    <property type="protein sequence ID" value="AVM47732.1"/>
    <property type="molecule type" value="Genomic_DNA"/>
</dbReference>
<dbReference type="InterPro" id="IPR052710">
    <property type="entry name" value="CAAX_protease"/>
</dbReference>
<keyword evidence="3" id="KW-0482">Metalloprotease</keyword>
<protein>
    <submittedName>
        <fullName evidence="3">CPBP family intramembrane metalloprotease domain-containing protein</fullName>
    </submittedName>
</protein>
<feature type="transmembrane region" description="Helical" evidence="1">
    <location>
        <begin position="243"/>
        <end position="263"/>
    </location>
</feature>
<dbReference type="GO" id="GO:0006508">
    <property type="term" value="P:proteolysis"/>
    <property type="evidence" value="ECO:0007669"/>
    <property type="project" value="UniProtKB-KW"/>
</dbReference>
<dbReference type="GO" id="GO:0080120">
    <property type="term" value="P:CAAX-box protein maturation"/>
    <property type="evidence" value="ECO:0007669"/>
    <property type="project" value="UniProtKB-ARBA"/>
</dbReference>
<keyword evidence="1" id="KW-0472">Membrane</keyword>
<dbReference type="GO" id="GO:0004175">
    <property type="term" value="F:endopeptidase activity"/>
    <property type="evidence" value="ECO:0007669"/>
    <property type="project" value="UniProtKB-ARBA"/>
</dbReference>
<name>A0A2S0L371_9FIRM</name>
<keyword evidence="1" id="KW-0812">Transmembrane</keyword>
<evidence type="ECO:0000313" key="4">
    <source>
        <dbReference type="Proteomes" id="UP000237883"/>
    </source>
</evidence>
<keyword evidence="1" id="KW-1133">Transmembrane helix</keyword>
<reference evidence="4" key="1">
    <citation type="submission" date="2018-02" db="EMBL/GenBank/DDBJ databases">
        <authorList>
            <person name="Holder M.E."/>
            <person name="Ajami N.J."/>
            <person name="Petrosino J.F."/>
        </authorList>
    </citation>
    <scope>NUCLEOTIDE SEQUENCE [LARGE SCALE GENOMIC DNA]</scope>
    <source>
        <strain evidence="4">CCUG 47132</strain>
    </source>
</reference>
<evidence type="ECO:0000259" key="2">
    <source>
        <dbReference type="Pfam" id="PF02517"/>
    </source>
</evidence>
<keyword evidence="4" id="KW-1185">Reference proteome</keyword>
<dbReference type="PANTHER" id="PTHR36435">
    <property type="entry name" value="SLR1288 PROTEIN"/>
    <property type="match status" value="1"/>
</dbReference>
<keyword evidence="3" id="KW-0645">Protease</keyword>
<feature type="transmembrane region" description="Helical" evidence="1">
    <location>
        <begin position="55"/>
        <end position="72"/>
    </location>
</feature>
<dbReference type="AlphaFoldDB" id="A0A2S0L371"/>
<dbReference type="KEGG" id="mdv:C5Q96_02220"/>
<dbReference type="GO" id="GO:0008237">
    <property type="term" value="F:metallopeptidase activity"/>
    <property type="evidence" value="ECO:0007669"/>
    <property type="project" value="UniProtKB-KW"/>
</dbReference>
<dbReference type="RefSeq" id="WP_106056791.1">
    <property type="nucleotide sequence ID" value="NZ_CP027228.1"/>
</dbReference>
<accession>A0A2S0L371</accession>